<organism evidence="1 2">
    <name type="scientific">Artemisia annua</name>
    <name type="common">Sweet wormwood</name>
    <dbReference type="NCBI Taxonomy" id="35608"/>
    <lineage>
        <taxon>Eukaryota</taxon>
        <taxon>Viridiplantae</taxon>
        <taxon>Streptophyta</taxon>
        <taxon>Embryophyta</taxon>
        <taxon>Tracheophyta</taxon>
        <taxon>Spermatophyta</taxon>
        <taxon>Magnoliopsida</taxon>
        <taxon>eudicotyledons</taxon>
        <taxon>Gunneridae</taxon>
        <taxon>Pentapetalae</taxon>
        <taxon>asterids</taxon>
        <taxon>campanulids</taxon>
        <taxon>Asterales</taxon>
        <taxon>Asteraceae</taxon>
        <taxon>Asteroideae</taxon>
        <taxon>Anthemideae</taxon>
        <taxon>Artemisiinae</taxon>
        <taxon>Artemisia</taxon>
    </lineage>
</organism>
<proteinExistence type="predicted"/>
<dbReference type="AlphaFoldDB" id="A0A2U1LI40"/>
<dbReference type="STRING" id="35608.A0A2U1LI40"/>
<reference evidence="1 2" key="1">
    <citation type="journal article" date="2018" name="Mol. Plant">
        <title>The genome of Artemisia annua provides insight into the evolution of Asteraceae family and artemisinin biosynthesis.</title>
        <authorList>
            <person name="Shen Q."/>
            <person name="Zhang L."/>
            <person name="Liao Z."/>
            <person name="Wang S."/>
            <person name="Yan T."/>
            <person name="Shi P."/>
            <person name="Liu M."/>
            <person name="Fu X."/>
            <person name="Pan Q."/>
            <person name="Wang Y."/>
            <person name="Lv Z."/>
            <person name="Lu X."/>
            <person name="Zhang F."/>
            <person name="Jiang W."/>
            <person name="Ma Y."/>
            <person name="Chen M."/>
            <person name="Hao X."/>
            <person name="Li L."/>
            <person name="Tang Y."/>
            <person name="Lv G."/>
            <person name="Zhou Y."/>
            <person name="Sun X."/>
            <person name="Brodelius P.E."/>
            <person name="Rose J.K.C."/>
            <person name="Tang K."/>
        </authorList>
    </citation>
    <scope>NUCLEOTIDE SEQUENCE [LARGE SCALE GENOMIC DNA]</scope>
    <source>
        <strain evidence="2">cv. Huhao1</strain>
        <tissue evidence="1">Leaf</tissue>
    </source>
</reference>
<dbReference type="EMBL" id="PKPP01009270">
    <property type="protein sequence ID" value="PWA48662.1"/>
    <property type="molecule type" value="Genomic_DNA"/>
</dbReference>
<name>A0A2U1LI40_ARTAN</name>
<evidence type="ECO:0000313" key="2">
    <source>
        <dbReference type="Proteomes" id="UP000245207"/>
    </source>
</evidence>
<accession>A0A2U1LI40</accession>
<protein>
    <submittedName>
        <fullName evidence="1">Armadillo repeat-containing kinesin-like protein 2</fullName>
    </submittedName>
</protein>
<dbReference type="OrthoDB" id="3176171at2759"/>
<comment type="caution">
    <text evidence="1">The sequence shown here is derived from an EMBL/GenBank/DDBJ whole genome shotgun (WGS) entry which is preliminary data.</text>
</comment>
<evidence type="ECO:0000313" key="1">
    <source>
        <dbReference type="EMBL" id="PWA48662.1"/>
    </source>
</evidence>
<keyword evidence="2" id="KW-1185">Reference proteome</keyword>
<sequence length="127" mass="14331">MFVVPFSGRVRVAVRLRPRNAEETVTYADFADCVELQPETVGAQIPMNLMSCSRNLHPRSEFMKLLRNLWWRLKSLPATLLKKLLPAIDSGPPCHRTSNGNVSRGMLFSFIVSAFLHTDVDKNMIAS</sequence>
<gene>
    <name evidence="1" type="ORF">CTI12_AA488800</name>
</gene>
<dbReference type="Proteomes" id="UP000245207">
    <property type="component" value="Unassembled WGS sequence"/>
</dbReference>